<dbReference type="KEGG" id="sbd:ATN00_09420"/>
<dbReference type="InterPro" id="IPR005311">
    <property type="entry name" value="PBP_dimer"/>
</dbReference>
<dbReference type="PANTHER" id="PTHR30627:SF1">
    <property type="entry name" value="PEPTIDOGLYCAN D,D-TRANSPEPTIDASE FTSI"/>
    <property type="match status" value="1"/>
</dbReference>
<evidence type="ECO:0000313" key="8">
    <source>
        <dbReference type="Proteomes" id="UP000056968"/>
    </source>
</evidence>
<dbReference type="Proteomes" id="UP000056968">
    <property type="component" value="Chromosome"/>
</dbReference>
<dbReference type="Gene3D" id="3.30.450.330">
    <property type="match status" value="1"/>
</dbReference>
<evidence type="ECO:0000256" key="2">
    <source>
        <dbReference type="ARBA" id="ARBA00022645"/>
    </source>
</evidence>
<evidence type="ECO:0000259" key="5">
    <source>
        <dbReference type="Pfam" id="PF00905"/>
    </source>
</evidence>
<feature type="transmembrane region" description="Helical" evidence="4">
    <location>
        <begin position="28"/>
        <end position="48"/>
    </location>
</feature>
<feature type="domain" description="Penicillin-binding protein transpeptidase" evidence="5">
    <location>
        <begin position="233"/>
        <end position="526"/>
    </location>
</feature>
<dbReference type="SUPFAM" id="SSF56519">
    <property type="entry name" value="Penicillin binding protein dimerisation domain"/>
    <property type="match status" value="1"/>
</dbReference>
<name>A0A0S3EYP9_9SPHN</name>
<dbReference type="SUPFAM" id="SSF56601">
    <property type="entry name" value="beta-lactamase/transpeptidase-like"/>
    <property type="match status" value="1"/>
</dbReference>
<dbReference type="GO" id="GO:0016740">
    <property type="term" value="F:transferase activity"/>
    <property type="evidence" value="ECO:0007669"/>
    <property type="project" value="UniProtKB-KW"/>
</dbReference>
<dbReference type="GO" id="GO:0005886">
    <property type="term" value="C:plasma membrane"/>
    <property type="evidence" value="ECO:0007669"/>
    <property type="project" value="TreeGrafter"/>
</dbReference>
<gene>
    <name evidence="7" type="ORF">ATN00_09420</name>
</gene>
<dbReference type="Gene3D" id="3.40.710.10">
    <property type="entry name" value="DD-peptidase/beta-lactamase superfamily"/>
    <property type="match status" value="1"/>
</dbReference>
<dbReference type="RefSeq" id="WP_062064189.1">
    <property type="nucleotide sequence ID" value="NZ_CP013264.1"/>
</dbReference>
<dbReference type="InterPro" id="IPR012338">
    <property type="entry name" value="Beta-lactam/transpept-like"/>
</dbReference>
<dbReference type="GO" id="GO:0004180">
    <property type="term" value="F:carboxypeptidase activity"/>
    <property type="evidence" value="ECO:0007669"/>
    <property type="project" value="UniProtKB-KW"/>
</dbReference>
<dbReference type="Pfam" id="PF00905">
    <property type="entry name" value="Transpeptidase"/>
    <property type="match status" value="1"/>
</dbReference>
<keyword evidence="2" id="KW-0121">Carboxypeptidase</keyword>
<keyword evidence="2" id="KW-0378">Hydrolase</keyword>
<dbReference type="InterPro" id="IPR050515">
    <property type="entry name" value="Beta-lactam/transpept"/>
</dbReference>
<sequence>MATIIVQPGGARAGRQRINLTAIAHNRLMLLLLLFLAITAILIGRLTWVGFFADGGRGGDGLSGLLPARADIVDRNGVPLARTMDAYSIAVRPSKLIGEPAELARKLHEIFPDEPETEFYKKLIGKGWAYLRRRALPEEVAAVNALGEIGIEFPREKERLYPQRTLAAHVLGFAPNADGVGGMGVEAAFNDRLIDPALRGQPFAISIDSRVQGALESELYAQMVAQNAKGAGGVILDANTGEVIAMASIPVFDPNKLQNYAGKKCSDSPLCNHIVQARYELGSTFKPLSIGAAMDRGVVTSMSKRYDATAPLAVAGFKIKDDHPLGRWVNVPQILVHSSNIGTARIADEMGAEPLQHLFRELHFDQRAPIELNERAKSIWPSSWGRITTMTVSYGHGIAVTPLHLAAAYAALVNGGMWRPATLRKLKPDEVPQGHRVFSAATSARMRQLLRMIVSAGTGRSANAVGYRIGGKTGSAEKPEEGRYNKTSLVTTFAAAFPMDNPRYVVLTMMDEPKGNAQTFGLRTAAWTAAPVVKRVVERTAPMLGIMPDEQRDVDISDLMPLLGGDKGEKE</sequence>
<dbReference type="PANTHER" id="PTHR30627">
    <property type="entry name" value="PEPTIDOGLYCAN D,D-TRANSPEPTIDASE"/>
    <property type="match status" value="1"/>
</dbReference>
<comment type="subcellular location">
    <subcellularLocation>
        <location evidence="1">Membrane</location>
    </subcellularLocation>
</comment>
<keyword evidence="7" id="KW-0808">Transferase</keyword>
<dbReference type="Pfam" id="PF03717">
    <property type="entry name" value="PBP_dimer"/>
    <property type="match status" value="1"/>
</dbReference>
<accession>A0A0S3EYP9</accession>
<feature type="domain" description="Penicillin-binding protein dimerisation" evidence="6">
    <location>
        <begin position="67"/>
        <end position="174"/>
    </location>
</feature>
<evidence type="ECO:0000256" key="3">
    <source>
        <dbReference type="ARBA" id="ARBA00023136"/>
    </source>
</evidence>
<keyword evidence="2" id="KW-0645">Protease</keyword>
<proteinExistence type="predicted"/>
<evidence type="ECO:0000256" key="1">
    <source>
        <dbReference type="ARBA" id="ARBA00004370"/>
    </source>
</evidence>
<dbReference type="OrthoDB" id="9789078at2"/>
<dbReference type="InterPro" id="IPR036138">
    <property type="entry name" value="PBP_dimer_sf"/>
</dbReference>
<dbReference type="STRING" id="1332080.ATN00_09420"/>
<dbReference type="EMBL" id="CP013264">
    <property type="protein sequence ID" value="ALR20492.1"/>
    <property type="molecule type" value="Genomic_DNA"/>
</dbReference>
<dbReference type="InterPro" id="IPR001460">
    <property type="entry name" value="PCN-bd_Tpept"/>
</dbReference>
<reference evidence="7 8" key="1">
    <citation type="submission" date="2015-11" db="EMBL/GenBank/DDBJ databases">
        <title>A Two-component Flavoprotein Monooxygenase System MeaXY Responsible for para-Hydroxylation of 2-Methyl-6-ethylaniline and 2,6-Diethylaniline in Sphingobium baderi DE-13.</title>
        <authorList>
            <person name="Cheng M."/>
            <person name="Meng Q."/>
            <person name="Yang Y."/>
            <person name="Chu C."/>
            <person name="Yan X."/>
            <person name="He J."/>
            <person name="Li S."/>
        </authorList>
    </citation>
    <scope>NUCLEOTIDE SEQUENCE [LARGE SCALE GENOMIC DNA]</scope>
    <source>
        <strain evidence="7 8">DE-13</strain>
    </source>
</reference>
<keyword evidence="3 4" id="KW-0472">Membrane</keyword>
<evidence type="ECO:0000313" key="7">
    <source>
        <dbReference type="EMBL" id="ALR20492.1"/>
    </source>
</evidence>
<evidence type="ECO:0000256" key="4">
    <source>
        <dbReference type="SAM" id="Phobius"/>
    </source>
</evidence>
<dbReference type="AlphaFoldDB" id="A0A0S3EYP9"/>
<dbReference type="GO" id="GO:0071555">
    <property type="term" value="P:cell wall organization"/>
    <property type="evidence" value="ECO:0007669"/>
    <property type="project" value="TreeGrafter"/>
</dbReference>
<organism evidence="7 8">
    <name type="scientific">Sphingobium baderi</name>
    <dbReference type="NCBI Taxonomy" id="1332080"/>
    <lineage>
        <taxon>Bacteria</taxon>
        <taxon>Pseudomonadati</taxon>
        <taxon>Pseudomonadota</taxon>
        <taxon>Alphaproteobacteria</taxon>
        <taxon>Sphingomonadales</taxon>
        <taxon>Sphingomonadaceae</taxon>
        <taxon>Sphingobium</taxon>
    </lineage>
</organism>
<keyword evidence="4" id="KW-0812">Transmembrane</keyword>
<evidence type="ECO:0000259" key="6">
    <source>
        <dbReference type="Pfam" id="PF03717"/>
    </source>
</evidence>
<protein>
    <submittedName>
        <fullName evidence="7">Peptidoglycan glycosyltransferase</fullName>
    </submittedName>
</protein>
<keyword evidence="4" id="KW-1133">Transmembrane helix</keyword>
<dbReference type="GO" id="GO:0008658">
    <property type="term" value="F:penicillin binding"/>
    <property type="evidence" value="ECO:0007669"/>
    <property type="project" value="InterPro"/>
</dbReference>
<keyword evidence="8" id="KW-1185">Reference proteome</keyword>
<dbReference type="Gene3D" id="3.90.1310.10">
    <property type="entry name" value="Penicillin-binding protein 2a (Domain 2)"/>
    <property type="match status" value="1"/>
</dbReference>